<dbReference type="EMBL" id="CCKQ01013436">
    <property type="protein sequence ID" value="CDW85099.1"/>
    <property type="molecule type" value="Genomic_DNA"/>
</dbReference>
<feature type="compositionally biased region" description="Basic and acidic residues" evidence="1">
    <location>
        <begin position="165"/>
        <end position="198"/>
    </location>
</feature>
<feature type="region of interest" description="Disordered" evidence="1">
    <location>
        <begin position="1"/>
        <end position="96"/>
    </location>
</feature>
<feature type="compositionally biased region" description="Low complexity" evidence="1">
    <location>
        <begin position="150"/>
        <end position="164"/>
    </location>
</feature>
<dbReference type="InParanoid" id="A0A078ASD7"/>
<organism evidence="2 3">
    <name type="scientific">Stylonychia lemnae</name>
    <name type="common">Ciliate</name>
    <dbReference type="NCBI Taxonomy" id="5949"/>
    <lineage>
        <taxon>Eukaryota</taxon>
        <taxon>Sar</taxon>
        <taxon>Alveolata</taxon>
        <taxon>Ciliophora</taxon>
        <taxon>Intramacronucleata</taxon>
        <taxon>Spirotrichea</taxon>
        <taxon>Stichotrichia</taxon>
        <taxon>Sporadotrichida</taxon>
        <taxon>Oxytrichidae</taxon>
        <taxon>Stylonychinae</taxon>
        <taxon>Stylonychia</taxon>
    </lineage>
</organism>
<sequence>MLSQHSRDIPIFSREKDNQKLGFGTPYERSKYQREDDKQNKKSQDSDESNKKSFELHKPIEKKSMDINQSETPKKTYNQEQSRIDSSQKYTDDLDRYNEYDFYTDLNYYKMFDRNRTILEVEEIVVPKQWNQRENFKQSIGEEGSRDQNQRFQQHNQSQQQKNQSNKDEEKINKKNDEQQNKNEKSNIDFDKKQKQQTDSETSEDIFGKGRKDDAGTLL</sequence>
<evidence type="ECO:0000256" key="1">
    <source>
        <dbReference type="SAM" id="MobiDB-lite"/>
    </source>
</evidence>
<keyword evidence="3" id="KW-1185">Reference proteome</keyword>
<name>A0A078ASD7_STYLE</name>
<feature type="compositionally biased region" description="Basic and acidic residues" evidence="1">
    <location>
        <begin position="28"/>
        <end position="65"/>
    </location>
</feature>
<reference evidence="2 3" key="1">
    <citation type="submission" date="2014-06" db="EMBL/GenBank/DDBJ databases">
        <authorList>
            <person name="Swart Estienne"/>
        </authorList>
    </citation>
    <scope>NUCLEOTIDE SEQUENCE [LARGE SCALE GENOMIC DNA]</scope>
    <source>
        <strain evidence="2 3">130c</strain>
    </source>
</reference>
<feature type="compositionally biased region" description="Basic and acidic residues" evidence="1">
    <location>
        <begin position="1"/>
        <end position="19"/>
    </location>
</feature>
<accession>A0A078ASD7</accession>
<proteinExistence type="predicted"/>
<feature type="compositionally biased region" description="Basic and acidic residues" evidence="1">
    <location>
        <begin position="206"/>
        <end position="219"/>
    </location>
</feature>
<protein>
    <submittedName>
        <fullName evidence="2">Uncharacterized protein</fullName>
    </submittedName>
</protein>
<evidence type="ECO:0000313" key="3">
    <source>
        <dbReference type="Proteomes" id="UP000039865"/>
    </source>
</evidence>
<dbReference type="AlphaFoldDB" id="A0A078ASD7"/>
<feature type="region of interest" description="Disordered" evidence="1">
    <location>
        <begin position="125"/>
        <end position="219"/>
    </location>
</feature>
<dbReference type="Proteomes" id="UP000039865">
    <property type="component" value="Unassembled WGS sequence"/>
</dbReference>
<gene>
    <name evidence="2" type="primary">Contig11082.g11847</name>
    <name evidence="2" type="ORF">STYLEM_14169</name>
</gene>
<feature type="compositionally biased region" description="Polar residues" evidence="1">
    <location>
        <begin position="66"/>
        <end position="89"/>
    </location>
</feature>
<evidence type="ECO:0000313" key="2">
    <source>
        <dbReference type="EMBL" id="CDW85099.1"/>
    </source>
</evidence>